<feature type="region of interest" description="Disordered" evidence="1">
    <location>
        <begin position="41"/>
        <end position="75"/>
    </location>
</feature>
<protein>
    <submittedName>
        <fullName evidence="2">Uncharacterized protein</fullName>
    </submittedName>
</protein>
<gene>
    <name evidence="2" type="ORF">AC631_01130</name>
</gene>
<evidence type="ECO:0000313" key="2">
    <source>
        <dbReference type="EMBL" id="KSA03117.1"/>
    </source>
</evidence>
<dbReference type="RefSeq" id="XP_015469219.1">
    <property type="nucleotide sequence ID" value="XM_015609960.1"/>
</dbReference>
<evidence type="ECO:0000313" key="3">
    <source>
        <dbReference type="Proteomes" id="UP000054251"/>
    </source>
</evidence>
<accession>A0A0V1Q3N9</accession>
<evidence type="ECO:0000256" key="1">
    <source>
        <dbReference type="SAM" id="MobiDB-lite"/>
    </source>
</evidence>
<name>A0A0V1Q3N9_9ASCO</name>
<proteinExistence type="predicted"/>
<dbReference type="AlphaFoldDB" id="A0A0V1Q3N9"/>
<reference evidence="2 3" key="1">
    <citation type="submission" date="2015-11" db="EMBL/GenBank/DDBJ databases">
        <title>The genome of Debaryomyces fabryi.</title>
        <authorList>
            <person name="Tafer H."/>
            <person name="Lopandic K."/>
        </authorList>
    </citation>
    <scope>NUCLEOTIDE SEQUENCE [LARGE SCALE GENOMIC DNA]</scope>
    <source>
        <strain evidence="2 3">CBS 789</strain>
    </source>
</reference>
<organism evidence="2 3">
    <name type="scientific">Debaryomyces fabryi</name>
    <dbReference type="NCBI Taxonomy" id="58627"/>
    <lineage>
        <taxon>Eukaryota</taxon>
        <taxon>Fungi</taxon>
        <taxon>Dikarya</taxon>
        <taxon>Ascomycota</taxon>
        <taxon>Saccharomycotina</taxon>
        <taxon>Pichiomycetes</taxon>
        <taxon>Debaryomycetaceae</taxon>
        <taxon>Debaryomyces</taxon>
    </lineage>
</organism>
<dbReference type="OrthoDB" id="10296641at2759"/>
<keyword evidence="3" id="KW-1185">Reference proteome</keyword>
<comment type="caution">
    <text evidence="2">The sequence shown here is derived from an EMBL/GenBank/DDBJ whole genome shotgun (WGS) entry which is preliminary data.</text>
</comment>
<dbReference type="Proteomes" id="UP000054251">
    <property type="component" value="Unassembled WGS sequence"/>
</dbReference>
<feature type="compositionally biased region" description="Basic and acidic residues" evidence="1">
    <location>
        <begin position="41"/>
        <end position="57"/>
    </location>
</feature>
<dbReference type="GeneID" id="26838139"/>
<feature type="compositionally biased region" description="Polar residues" evidence="1">
    <location>
        <begin position="61"/>
        <end position="75"/>
    </location>
</feature>
<sequence length="129" mass="14668">MKRCIETTYSSRKQSKHNPSIIEIEKLFDFGHVFQKKQDIVKDKKNENKSGNKHNDDIPNELNSPGGMNTVNKGSTLSWTSASTVDDDNLGAPCTIIPFSYLDLEYDFDLPVVNLESDLKLMDRLLFDI</sequence>
<dbReference type="EMBL" id="LMYN01000014">
    <property type="protein sequence ID" value="KSA03117.1"/>
    <property type="molecule type" value="Genomic_DNA"/>
</dbReference>